<protein>
    <submittedName>
        <fullName evidence="3">Uncharacterized protein</fullName>
    </submittedName>
</protein>
<keyword evidence="2" id="KW-1133">Transmembrane helix</keyword>
<name>A0AAE6JEG7_9SPHI</name>
<dbReference type="RefSeq" id="WP_112652379.1">
    <property type="nucleotide sequence ID" value="NZ_CP043451.1"/>
</dbReference>
<keyword evidence="2" id="KW-0472">Membrane</keyword>
<sequence length="170" mass="19186">MSNQNNYRIDTPEEVTDRSIVHSKTYNDRMANTEKNINNYPKVYLPDYASQLEEIGVKLDNLVNLQPENKLEFVIDSLEKKVDKAIKSSPEQIKIKMLLVYFGLVSATAISFGFALALKLEVNALVGLLHEQAGNISKLAPIQSQSNNKRPAIRPIGHKRAHQHHAIIKQ</sequence>
<dbReference type="Proteomes" id="UP000250557">
    <property type="component" value="Chromosome"/>
</dbReference>
<evidence type="ECO:0000313" key="6">
    <source>
        <dbReference type="Proteomes" id="UP000663940"/>
    </source>
</evidence>
<keyword evidence="6" id="KW-1185">Reference proteome</keyword>
<dbReference type="EMBL" id="CP071880">
    <property type="protein sequence ID" value="QTE47436.1"/>
    <property type="molecule type" value="Genomic_DNA"/>
</dbReference>
<dbReference type="Proteomes" id="UP000663940">
    <property type="component" value="Chromosome"/>
</dbReference>
<gene>
    <name evidence="3" type="ORF">DIU31_009785</name>
    <name evidence="4" type="ORF">J3L21_17850</name>
</gene>
<proteinExistence type="predicted"/>
<reference evidence="4 6" key="2">
    <citation type="submission" date="2021-03" db="EMBL/GenBank/DDBJ databases">
        <title>Mucilaginibacter strains isolated from gold and copper mining confer multi heavy-metal resistance.</title>
        <authorList>
            <person name="Li Y."/>
        </authorList>
    </citation>
    <scope>NUCLEOTIDE SEQUENCE [LARGE SCALE GENOMIC DNA]</scope>
    <source>
        <strain evidence="4 6">P2-4</strain>
    </source>
</reference>
<organism evidence="3 5">
    <name type="scientific">Mucilaginibacter rubeus</name>
    <dbReference type="NCBI Taxonomy" id="2027860"/>
    <lineage>
        <taxon>Bacteria</taxon>
        <taxon>Pseudomonadati</taxon>
        <taxon>Bacteroidota</taxon>
        <taxon>Sphingobacteriia</taxon>
        <taxon>Sphingobacteriales</taxon>
        <taxon>Sphingobacteriaceae</taxon>
        <taxon>Mucilaginibacter</taxon>
    </lineage>
</organism>
<dbReference type="EMBL" id="CP043451">
    <property type="protein sequence ID" value="QEM03788.1"/>
    <property type="molecule type" value="Genomic_DNA"/>
</dbReference>
<feature type="compositionally biased region" description="Basic residues" evidence="1">
    <location>
        <begin position="156"/>
        <end position="170"/>
    </location>
</feature>
<accession>A0AAE6JEG7</accession>
<evidence type="ECO:0000313" key="4">
    <source>
        <dbReference type="EMBL" id="QTE47436.1"/>
    </source>
</evidence>
<feature type="transmembrane region" description="Helical" evidence="2">
    <location>
        <begin position="98"/>
        <end position="118"/>
    </location>
</feature>
<feature type="region of interest" description="Disordered" evidence="1">
    <location>
        <begin position="147"/>
        <end position="170"/>
    </location>
</feature>
<reference evidence="3 5" key="1">
    <citation type="submission" date="2019-08" db="EMBL/GenBank/DDBJ databases">
        <title>Comparative genome analysis confer to the adaptation heavy metal polluted environment.</title>
        <authorList>
            <person name="Li Y."/>
        </authorList>
    </citation>
    <scope>NUCLEOTIDE SEQUENCE [LARGE SCALE GENOMIC DNA]</scope>
    <source>
        <strain evidence="3 5">P2</strain>
    </source>
</reference>
<evidence type="ECO:0000256" key="2">
    <source>
        <dbReference type="SAM" id="Phobius"/>
    </source>
</evidence>
<dbReference type="AlphaFoldDB" id="A0AAE6JEG7"/>
<evidence type="ECO:0000313" key="5">
    <source>
        <dbReference type="Proteomes" id="UP000250557"/>
    </source>
</evidence>
<keyword evidence="2" id="KW-0812">Transmembrane</keyword>
<evidence type="ECO:0000256" key="1">
    <source>
        <dbReference type="SAM" id="MobiDB-lite"/>
    </source>
</evidence>
<evidence type="ECO:0000313" key="3">
    <source>
        <dbReference type="EMBL" id="QEM03788.1"/>
    </source>
</evidence>